<evidence type="ECO:0000313" key="1">
    <source>
        <dbReference type="EnsemblMetazoa" id="G9574.1:cds"/>
    </source>
</evidence>
<dbReference type="Proteomes" id="UP000005408">
    <property type="component" value="Unassembled WGS sequence"/>
</dbReference>
<protein>
    <submittedName>
        <fullName evidence="1">Uncharacterized protein</fullName>
    </submittedName>
</protein>
<keyword evidence="2" id="KW-1185">Reference proteome</keyword>
<dbReference type="EnsemblMetazoa" id="G9574.1">
    <property type="protein sequence ID" value="G9574.1:cds"/>
    <property type="gene ID" value="G9574"/>
</dbReference>
<sequence>MRSMHRGSLAIFLNGEVLTCTSRHIDSLFPTHEFIESKYVDGKKKGCIVTAVEEQMPMEKEDLEQVKKDQVEDEQLDDRLLLSDML</sequence>
<reference evidence="1" key="1">
    <citation type="submission" date="2022-08" db="UniProtKB">
        <authorList>
            <consortium name="EnsemblMetazoa"/>
        </authorList>
    </citation>
    <scope>IDENTIFICATION</scope>
    <source>
        <strain evidence="1">05x7-T-G4-1.051#20</strain>
    </source>
</reference>
<evidence type="ECO:0000313" key="2">
    <source>
        <dbReference type="Proteomes" id="UP000005408"/>
    </source>
</evidence>
<dbReference type="AlphaFoldDB" id="A0A8W8NZT8"/>
<accession>A0A8W8NZT8</accession>
<organism evidence="1 2">
    <name type="scientific">Magallana gigas</name>
    <name type="common">Pacific oyster</name>
    <name type="synonym">Crassostrea gigas</name>
    <dbReference type="NCBI Taxonomy" id="29159"/>
    <lineage>
        <taxon>Eukaryota</taxon>
        <taxon>Metazoa</taxon>
        <taxon>Spiralia</taxon>
        <taxon>Lophotrochozoa</taxon>
        <taxon>Mollusca</taxon>
        <taxon>Bivalvia</taxon>
        <taxon>Autobranchia</taxon>
        <taxon>Pteriomorphia</taxon>
        <taxon>Ostreida</taxon>
        <taxon>Ostreoidea</taxon>
        <taxon>Ostreidae</taxon>
        <taxon>Magallana</taxon>
    </lineage>
</organism>
<proteinExistence type="predicted"/>
<name>A0A8W8NZT8_MAGGI</name>